<dbReference type="PaxDb" id="3635-A0A1U8NMK4"/>
<name>A0A1U8NMK4_GOSHI</name>
<gene>
    <name evidence="2" type="primary">LOC107949995</name>
</gene>
<dbReference type="PANTHER" id="PTHR11439">
    <property type="entry name" value="GAG-POL-RELATED RETROTRANSPOSON"/>
    <property type="match status" value="1"/>
</dbReference>
<proteinExistence type="predicted"/>
<evidence type="ECO:0000313" key="1">
    <source>
        <dbReference type="Proteomes" id="UP000818029"/>
    </source>
</evidence>
<evidence type="ECO:0000313" key="2">
    <source>
        <dbReference type="RefSeq" id="XP_016740237.1"/>
    </source>
</evidence>
<reference evidence="2" key="2">
    <citation type="submission" date="2025-08" db="UniProtKB">
        <authorList>
            <consortium name="RefSeq"/>
        </authorList>
    </citation>
    <scope>IDENTIFICATION</scope>
</reference>
<sequence length="135" mass="15217">MRATPMIRSSALSKDEGDRLVDSIEYRSLAGALQYVVLTRLDIAYAYLRGTIDYRLIFCPSVRLSLIGYADANWGLDFDDRRSTTGYCVYFRDTSISWCSKKQQVVSQSTAEAEYRSLAAATSDVTWLTSLLTEL</sequence>
<dbReference type="STRING" id="3635.A0A1U8NMK4"/>
<accession>A0A1U8NMK4</accession>
<dbReference type="GeneID" id="107949995"/>
<keyword evidence="1" id="KW-1185">Reference proteome</keyword>
<dbReference type="KEGG" id="ghi:107949995"/>
<dbReference type="PANTHER" id="PTHR11439:SF467">
    <property type="entry name" value="INTEGRASE CATALYTIC DOMAIN-CONTAINING PROTEIN"/>
    <property type="match status" value="1"/>
</dbReference>
<organism evidence="1 2">
    <name type="scientific">Gossypium hirsutum</name>
    <name type="common">Upland cotton</name>
    <name type="synonym">Gossypium mexicanum</name>
    <dbReference type="NCBI Taxonomy" id="3635"/>
    <lineage>
        <taxon>Eukaryota</taxon>
        <taxon>Viridiplantae</taxon>
        <taxon>Streptophyta</taxon>
        <taxon>Embryophyta</taxon>
        <taxon>Tracheophyta</taxon>
        <taxon>Spermatophyta</taxon>
        <taxon>Magnoliopsida</taxon>
        <taxon>eudicotyledons</taxon>
        <taxon>Gunneridae</taxon>
        <taxon>Pentapetalae</taxon>
        <taxon>rosids</taxon>
        <taxon>malvids</taxon>
        <taxon>Malvales</taxon>
        <taxon>Malvaceae</taxon>
        <taxon>Malvoideae</taxon>
        <taxon>Gossypium</taxon>
    </lineage>
</organism>
<dbReference type="Proteomes" id="UP000818029">
    <property type="component" value="Chromosome D03"/>
</dbReference>
<dbReference type="RefSeq" id="XP_016740237.1">
    <property type="nucleotide sequence ID" value="XM_016884748.1"/>
</dbReference>
<dbReference type="AlphaFoldDB" id="A0A1U8NMK4"/>
<reference evidence="1" key="1">
    <citation type="journal article" date="2020" name="Nat. Genet.">
        <title>Genomic diversifications of five Gossypium allopolyploid species and their impact on cotton improvement.</title>
        <authorList>
            <person name="Chen Z.J."/>
            <person name="Sreedasyam A."/>
            <person name="Ando A."/>
            <person name="Song Q."/>
            <person name="De Santiago L.M."/>
            <person name="Hulse-Kemp A.M."/>
            <person name="Ding M."/>
            <person name="Ye W."/>
            <person name="Kirkbride R.C."/>
            <person name="Jenkins J."/>
            <person name="Plott C."/>
            <person name="Lovell J."/>
            <person name="Lin Y.M."/>
            <person name="Vaughn R."/>
            <person name="Liu B."/>
            <person name="Simpson S."/>
            <person name="Scheffler B.E."/>
            <person name="Wen L."/>
            <person name="Saski C.A."/>
            <person name="Grover C.E."/>
            <person name="Hu G."/>
            <person name="Conover J.L."/>
            <person name="Carlson J.W."/>
            <person name="Shu S."/>
            <person name="Boston L.B."/>
            <person name="Williams M."/>
            <person name="Peterson D.G."/>
            <person name="McGee K."/>
            <person name="Jones D.C."/>
            <person name="Wendel J.F."/>
            <person name="Stelly D.M."/>
            <person name="Grimwood J."/>
            <person name="Schmutz J."/>
        </authorList>
    </citation>
    <scope>NUCLEOTIDE SEQUENCE [LARGE SCALE GENOMIC DNA]</scope>
    <source>
        <strain evidence="1">cv. TM-1</strain>
    </source>
</reference>
<protein>
    <submittedName>
        <fullName evidence="2">Uncharacterized mitochondrial protein AtMg00810-like</fullName>
    </submittedName>
</protein>
<dbReference type="CDD" id="cd09272">
    <property type="entry name" value="RNase_HI_RT_Ty1"/>
    <property type="match status" value="1"/>
</dbReference>
<dbReference type="OrthoDB" id="1001632at2759"/>